<evidence type="ECO:0000259" key="3">
    <source>
        <dbReference type="Pfam" id="PF07724"/>
    </source>
</evidence>
<keyword evidence="1" id="KW-0547">Nucleotide-binding</keyword>
<keyword evidence="4" id="KW-0645">Protease</keyword>
<evidence type="ECO:0000313" key="4">
    <source>
        <dbReference type="EMBL" id="GAY74383.1"/>
    </source>
</evidence>
<dbReference type="AlphaFoldDB" id="A0A401FPV7"/>
<evidence type="ECO:0000256" key="2">
    <source>
        <dbReference type="ARBA" id="ARBA00022840"/>
    </source>
</evidence>
<keyword evidence="5" id="KW-1185">Reference proteome</keyword>
<feature type="domain" description="ATPase AAA-type core" evidence="3">
    <location>
        <begin position="1"/>
        <end position="62"/>
    </location>
</feature>
<dbReference type="PANTHER" id="PTHR11638">
    <property type="entry name" value="ATP-DEPENDENT CLP PROTEASE"/>
    <property type="match status" value="1"/>
</dbReference>
<dbReference type="GO" id="GO:0005737">
    <property type="term" value="C:cytoplasm"/>
    <property type="evidence" value="ECO:0007669"/>
    <property type="project" value="TreeGrafter"/>
</dbReference>
<dbReference type="SUPFAM" id="SSF52540">
    <property type="entry name" value="P-loop containing nucleoside triphosphate hydrolases"/>
    <property type="match status" value="1"/>
</dbReference>
<evidence type="ECO:0000313" key="5">
    <source>
        <dbReference type="Proteomes" id="UP000286974"/>
    </source>
</evidence>
<dbReference type="GO" id="GO:0005524">
    <property type="term" value="F:ATP binding"/>
    <property type="evidence" value="ECO:0007669"/>
    <property type="project" value="UniProtKB-KW"/>
</dbReference>
<keyword evidence="2 4" id="KW-0067">ATP-binding</keyword>
<proteinExistence type="predicted"/>
<dbReference type="Pfam" id="PF07724">
    <property type="entry name" value="AAA_2"/>
    <property type="match status" value="1"/>
</dbReference>
<dbReference type="PANTHER" id="PTHR11638:SF175">
    <property type="entry name" value="ATP-DEPENDENT CLP PROTEASE, ATP-BINDING SUBUNIT CLPC"/>
    <property type="match status" value="1"/>
</dbReference>
<keyword evidence="4" id="KW-0378">Hydrolase</keyword>
<reference evidence="4 5" key="1">
    <citation type="submission" date="2017-11" db="EMBL/GenBank/DDBJ databases">
        <title>Draft Genome Sequence of Lactobacillus curieae NBRC 111893 isolated from Koso, a Japanese sugar-Vegetable Fermented Beverage.</title>
        <authorList>
            <person name="Chiou T.Y."/>
            <person name="Oshima K."/>
            <person name="Suda W."/>
            <person name="Hattori M."/>
            <person name="Takahashi T."/>
        </authorList>
    </citation>
    <scope>NUCLEOTIDE SEQUENCE [LARGE SCALE GENOMIC DNA]</scope>
    <source>
        <strain evidence="4 5">NBRC111893</strain>
    </source>
</reference>
<organism evidence="4 5">
    <name type="scientific">Lentilactobacillus kosonis</name>
    <dbReference type="NCBI Taxonomy" id="2810561"/>
    <lineage>
        <taxon>Bacteria</taxon>
        <taxon>Bacillati</taxon>
        <taxon>Bacillota</taxon>
        <taxon>Bacilli</taxon>
        <taxon>Lactobacillales</taxon>
        <taxon>Lactobacillaceae</taxon>
        <taxon>Lentilactobacillus</taxon>
    </lineage>
</organism>
<dbReference type="Proteomes" id="UP000286974">
    <property type="component" value="Unassembled WGS sequence"/>
</dbReference>
<evidence type="ECO:0000256" key="1">
    <source>
        <dbReference type="ARBA" id="ARBA00022741"/>
    </source>
</evidence>
<sequence>MTDSQGRTVSFKDTIIIMTSNAGTGDSEANVGFAAAASGTTHSVIDKLTNYFKPELLNRFDDVIEFNALSKDNLQHIVSLMIDDVNEMLSQQGLVIEVLMLLRRNWLTLDSILPWVPVH</sequence>
<protein>
    <submittedName>
        <fullName evidence="4">ATP-dependent Clp protease ATP-binding subunit ClpA</fullName>
    </submittedName>
</protein>
<dbReference type="InterPro" id="IPR050130">
    <property type="entry name" value="ClpA_ClpB"/>
</dbReference>
<dbReference type="EMBL" id="BEXA01000010">
    <property type="protein sequence ID" value="GAY74383.1"/>
    <property type="molecule type" value="Genomic_DNA"/>
</dbReference>
<dbReference type="InterPro" id="IPR003959">
    <property type="entry name" value="ATPase_AAA_core"/>
</dbReference>
<dbReference type="GO" id="GO:0034605">
    <property type="term" value="P:cellular response to heat"/>
    <property type="evidence" value="ECO:0007669"/>
    <property type="project" value="TreeGrafter"/>
</dbReference>
<accession>A0A401FPV7</accession>
<dbReference type="GO" id="GO:0006508">
    <property type="term" value="P:proteolysis"/>
    <property type="evidence" value="ECO:0007669"/>
    <property type="project" value="UniProtKB-KW"/>
</dbReference>
<name>A0A401FPV7_9LACO</name>
<dbReference type="GO" id="GO:0008233">
    <property type="term" value="F:peptidase activity"/>
    <property type="evidence" value="ECO:0007669"/>
    <property type="project" value="UniProtKB-KW"/>
</dbReference>
<dbReference type="InterPro" id="IPR027417">
    <property type="entry name" value="P-loop_NTPase"/>
</dbReference>
<comment type="caution">
    <text evidence="4">The sequence shown here is derived from an EMBL/GenBank/DDBJ whole genome shotgun (WGS) entry which is preliminary data.</text>
</comment>
<gene>
    <name evidence="4" type="ORF">NBRC111893_2529</name>
</gene>
<dbReference type="Gene3D" id="3.40.50.300">
    <property type="entry name" value="P-loop containing nucleotide triphosphate hydrolases"/>
    <property type="match status" value="1"/>
</dbReference>
<dbReference type="GO" id="GO:0016887">
    <property type="term" value="F:ATP hydrolysis activity"/>
    <property type="evidence" value="ECO:0007669"/>
    <property type="project" value="InterPro"/>
</dbReference>